<dbReference type="Proteomes" id="UP000614287">
    <property type="component" value="Unassembled WGS sequence"/>
</dbReference>
<protein>
    <recommendedName>
        <fullName evidence="1">DUF3644 domain-containing protein</fullName>
    </recommendedName>
</protein>
<dbReference type="InterPro" id="IPR022104">
    <property type="entry name" value="DUF3644"/>
</dbReference>
<evidence type="ECO:0000259" key="1">
    <source>
        <dbReference type="Pfam" id="PF12358"/>
    </source>
</evidence>
<accession>A0A8J3CMM6</accession>
<evidence type="ECO:0000313" key="3">
    <source>
        <dbReference type="Proteomes" id="UP000614287"/>
    </source>
</evidence>
<feature type="domain" description="DUF3644" evidence="1">
    <location>
        <begin position="14"/>
        <end position="197"/>
    </location>
</feature>
<comment type="caution">
    <text evidence="2">The sequence shown here is derived from an EMBL/GenBank/DDBJ whole genome shotgun (WGS) entry which is preliminary data.</text>
</comment>
<sequence length="323" mass="37936">MVGRVRRVGSISNELLKKSKEAALAAVQIFNNPVISFKSEAFIVLMNIAWTYLLHAYFRKMGVEYRFYTQRGNRKIYDKTKYGAKKHWELERCLNTRESPIQKDVANNLKFLIGFRHEIEHQMTTKIDDFLSARFQACCLNYNEYIKKLFEDDGIEKHLSFSLQFSSIDAEQIQFLQAQTDLPANIHSYITEFDEELTDDEYNSPKYAYRIFFVPKLANKKGQADKVIEFVKSDSDFAKDVNKQYAVIKETEKEKYLPKQIVVLMQSEGFDFFTMHEHTKLWKIHNAKAAGKNFGVSVAGGSWYWYDSWLKDVRHHCQSQFNK</sequence>
<organism evidence="2 3">
    <name type="scientific">Formosimonas limnophila</name>
    <dbReference type="NCBI Taxonomy" id="1384487"/>
    <lineage>
        <taxon>Bacteria</taxon>
        <taxon>Pseudomonadati</taxon>
        <taxon>Pseudomonadota</taxon>
        <taxon>Betaproteobacteria</taxon>
        <taxon>Burkholderiales</taxon>
        <taxon>Burkholderiaceae</taxon>
        <taxon>Formosimonas</taxon>
    </lineage>
</organism>
<dbReference type="AlphaFoldDB" id="A0A8J3CMM6"/>
<reference evidence="2" key="2">
    <citation type="submission" date="2020-09" db="EMBL/GenBank/DDBJ databases">
        <authorList>
            <person name="Sun Q."/>
            <person name="Kim S."/>
        </authorList>
    </citation>
    <scope>NUCLEOTIDE SEQUENCE</scope>
    <source>
        <strain evidence="2">KCTC 32501</strain>
    </source>
</reference>
<evidence type="ECO:0000313" key="2">
    <source>
        <dbReference type="EMBL" id="GHA71162.1"/>
    </source>
</evidence>
<proteinExistence type="predicted"/>
<reference evidence="2" key="1">
    <citation type="journal article" date="2014" name="Int. J. Syst. Evol. Microbiol.">
        <title>Complete genome sequence of Corynebacterium casei LMG S-19264T (=DSM 44701T), isolated from a smear-ripened cheese.</title>
        <authorList>
            <consortium name="US DOE Joint Genome Institute (JGI-PGF)"/>
            <person name="Walter F."/>
            <person name="Albersmeier A."/>
            <person name="Kalinowski J."/>
            <person name="Ruckert C."/>
        </authorList>
    </citation>
    <scope>NUCLEOTIDE SEQUENCE</scope>
    <source>
        <strain evidence="2">KCTC 32501</strain>
    </source>
</reference>
<name>A0A8J3CMM6_9BURK</name>
<keyword evidence="3" id="KW-1185">Reference proteome</keyword>
<dbReference type="Pfam" id="PF12358">
    <property type="entry name" value="DUF3644"/>
    <property type="match status" value="1"/>
</dbReference>
<gene>
    <name evidence="2" type="ORF">GCM10009007_10050</name>
</gene>
<dbReference type="EMBL" id="BMZG01000004">
    <property type="protein sequence ID" value="GHA71162.1"/>
    <property type="molecule type" value="Genomic_DNA"/>
</dbReference>
<dbReference type="RefSeq" id="WP_189492521.1">
    <property type="nucleotide sequence ID" value="NZ_BMZG01000004.1"/>
</dbReference>